<dbReference type="EC" id="2.4.1.-" evidence="5"/>
<comment type="similarity">
    <text evidence="1 4">Belongs to the UDP-glycosyltransferase family.</text>
</comment>
<name>A9X3L7_9ASTR</name>
<evidence type="ECO:0000256" key="4">
    <source>
        <dbReference type="RuleBase" id="RU003718"/>
    </source>
</evidence>
<dbReference type="Gene3D" id="3.40.50.2000">
    <property type="entry name" value="Glycogen Phosphorylase B"/>
    <property type="match status" value="2"/>
</dbReference>
<keyword evidence="3 4" id="KW-0808">Transferase</keyword>
<dbReference type="InterPro" id="IPR002213">
    <property type="entry name" value="UDP_glucos_trans"/>
</dbReference>
<dbReference type="PANTHER" id="PTHR11926:SF1560">
    <property type="entry name" value="UDP-GLYCOSYLTRANSFERASE 74E1-RELATED"/>
    <property type="match status" value="1"/>
</dbReference>
<dbReference type="CAZy" id="GT1">
    <property type="family name" value="Glycosyltransferase Family 1"/>
</dbReference>
<dbReference type="GO" id="GO:0080044">
    <property type="term" value="F:quercetin 7-O-glucosyltransferase activity"/>
    <property type="evidence" value="ECO:0007669"/>
    <property type="project" value="TreeGrafter"/>
</dbReference>
<dbReference type="PANTHER" id="PTHR11926">
    <property type="entry name" value="GLUCOSYL/GLUCURONOSYL TRANSFERASES"/>
    <property type="match status" value="1"/>
</dbReference>
<dbReference type="InterPro" id="IPR035595">
    <property type="entry name" value="UDP_glycos_trans_CS"/>
</dbReference>
<dbReference type="SUPFAM" id="SSF53756">
    <property type="entry name" value="UDP-Glycosyltransferase/glycogen phosphorylase"/>
    <property type="match status" value="1"/>
</dbReference>
<evidence type="ECO:0000313" key="6">
    <source>
        <dbReference type="EMBL" id="ABB88578.1"/>
    </source>
</evidence>
<organism evidence="6">
    <name type="scientific">[Ixeris] dentata var. albiflora</name>
    <dbReference type="NCBI Taxonomy" id="190261"/>
    <lineage>
        <taxon>Eukaryota</taxon>
        <taxon>Viridiplantae</taxon>
        <taxon>Streptophyta</taxon>
        <taxon>Embryophyta</taxon>
        <taxon>Tracheophyta</taxon>
        <taxon>Spermatophyta</taxon>
        <taxon>Magnoliopsida</taxon>
        <taxon>eudicotyledons</taxon>
        <taxon>Gunneridae</taxon>
        <taxon>Pentapetalae</taxon>
        <taxon>asterids</taxon>
        <taxon>campanulids</taxon>
        <taxon>Asterales</taxon>
        <taxon>Asteraceae</taxon>
        <taxon>Cichorioideae</taxon>
        <taxon>Cichorieae</taxon>
        <taxon>Crepidinae</taxon>
        <taxon>Ixeridium</taxon>
    </lineage>
</organism>
<dbReference type="AlphaFoldDB" id="A9X3L7"/>
<protein>
    <recommendedName>
        <fullName evidence="5">Glycosyltransferase</fullName>
        <ecNumber evidence="5">2.4.1.-</ecNumber>
    </recommendedName>
</protein>
<evidence type="ECO:0000256" key="3">
    <source>
        <dbReference type="ARBA" id="ARBA00022679"/>
    </source>
</evidence>
<dbReference type="GO" id="GO:0080043">
    <property type="term" value="F:quercetin 3-O-glucosyltransferase activity"/>
    <property type="evidence" value="ECO:0007669"/>
    <property type="project" value="TreeGrafter"/>
</dbReference>
<keyword evidence="2 4" id="KW-0328">Glycosyltransferase</keyword>
<accession>A9X3L7</accession>
<sequence>MAEEHNKTNNSSPHVVIFPFPSQGHINPLIQFAKRLSSKGVKPTLITTIYIAKTSPYPNSSIVVEPISDGFDDGGFKSATSAESYIDTFHQVGSKSLANLIRKLVNEGNHVDAIIYDSFVTWALDVAMEYGIDGGCFFTQACAVNNIYYHVYKGVLEIPLQAAAPPTVTILLPELPQLQLWETPSFVHNPGPYPGWAHIVFNQFPNIHNARWVFSNTFFKLEEQVIKWMRLMWPLMVVGPTVPSMYLDKRLEDDDDYGMSLLKPNHIECMGWLNNKPKGSVVYVSFGSYGELGVAQMEEIAWGLNESSVNYLWVVRETEKEKLPKSFLANGLIVEWCRQLEVLAHEAVGCFVTHCGFNSSLETISLGVPVVAIPQWTDQTTNAKCLEDIWGVGIRAKTPVTRTNLVWCIKEIMEGERGAVARKNAIKWKDLAIEAVSPGGSSDKDINEFVSQLSPIKC</sequence>
<gene>
    <name evidence="6" type="primary">GT-D2</name>
</gene>
<dbReference type="FunFam" id="3.40.50.2000:FF:000019">
    <property type="entry name" value="Glycosyltransferase"/>
    <property type="match status" value="1"/>
</dbReference>
<evidence type="ECO:0000256" key="5">
    <source>
        <dbReference type="RuleBase" id="RU362057"/>
    </source>
</evidence>
<dbReference type="EMBL" id="DQ282597">
    <property type="protein sequence ID" value="ABB88578.1"/>
    <property type="molecule type" value="mRNA"/>
</dbReference>
<evidence type="ECO:0000256" key="2">
    <source>
        <dbReference type="ARBA" id="ARBA00022676"/>
    </source>
</evidence>
<dbReference type="PROSITE" id="PS00375">
    <property type="entry name" value="UDPGT"/>
    <property type="match status" value="1"/>
</dbReference>
<dbReference type="Pfam" id="PF00201">
    <property type="entry name" value="UDPGT"/>
    <property type="match status" value="1"/>
</dbReference>
<proteinExistence type="evidence at transcript level"/>
<dbReference type="FunFam" id="3.40.50.2000:FF:000057">
    <property type="entry name" value="Glycosyltransferase"/>
    <property type="match status" value="1"/>
</dbReference>
<reference evidence="6" key="1">
    <citation type="submission" date="2005-11" db="EMBL/GenBank/DDBJ databases">
        <title>Cloning of putative UDP-glucosyltransferase gene from Ixeris dentata var. albiflora.</title>
        <authorList>
            <person name="Lee C.-H."/>
            <person name="Chang Y.-J."/>
            <person name="Kim S.-U."/>
        </authorList>
    </citation>
    <scope>NUCLEOTIDE SEQUENCE</scope>
</reference>
<evidence type="ECO:0000256" key="1">
    <source>
        <dbReference type="ARBA" id="ARBA00009995"/>
    </source>
</evidence>
<dbReference type="CDD" id="cd03784">
    <property type="entry name" value="GT1_Gtf-like"/>
    <property type="match status" value="1"/>
</dbReference>
<dbReference type="SMR" id="A9X3L7"/>